<sequence>MVSRNLSDWVSDLLPQLAPEQVPEMAMPPANDPQPVEVVPAMPSPPAEGIDLSSVTHAERRAALTGSAMALLGEARHYGVSIVVRCGHPRLSGKLPPEATETRFLHRLGESRRAVVIAADSLARGWAVEWDEEYTESRITPPRRAVTADVEPYVVDARANRRPASWVDTEGKPVPEGSVCQCCRGTLWWREMMRPQGWRCRTCHPPTGAVPVTEQDTREGADGAPARIAS</sequence>
<organism evidence="2 3">
    <name type="scientific">Komagataeibacter xylinus</name>
    <name type="common">Gluconacetobacter xylinus</name>
    <dbReference type="NCBI Taxonomy" id="28448"/>
    <lineage>
        <taxon>Bacteria</taxon>
        <taxon>Pseudomonadati</taxon>
        <taxon>Pseudomonadota</taxon>
        <taxon>Alphaproteobacteria</taxon>
        <taxon>Acetobacterales</taxon>
        <taxon>Acetobacteraceae</taxon>
        <taxon>Komagataeibacter</taxon>
    </lineage>
</organism>
<dbReference type="EMBL" id="CP041348">
    <property type="protein sequence ID" value="QHC36029.1"/>
    <property type="molecule type" value="Genomic_DNA"/>
</dbReference>
<accession>A0A857FR86</accession>
<dbReference type="Proteomes" id="UP000464674">
    <property type="component" value="Chromosome"/>
</dbReference>
<dbReference type="RefSeq" id="WP_159262399.1">
    <property type="nucleotide sequence ID" value="NZ_CP041348.1"/>
</dbReference>
<proteinExistence type="predicted"/>
<gene>
    <name evidence="2" type="ORF">FMA36_11475</name>
</gene>
<protein>
    <submittedName>
        <fullName evidence="2">Uncharacterized protein</fullName>
    </submittedName>
</protein>
<dbReference type="OrthoDB" id="7285293at2"/>
<feature type="region of interest" description="Disordered" evidence="1">
    <location>
        <begin position="211"/>
        <end position="230"/>
    </location>
</feature>
<reference evidence="2 3" key="1">
    <citation type="journal article" date="2020" name="Carbohydr. Polym.">
        <title>Characterization and optimization of production of bacterial cellulose from strain CGMCC 17276 based on whole-genome analysis.</title>
        <authorList>
            <person name="Lu T."/>
            <person name="Gao H."/>
            <person name="Liao B."/>
            <person name="Wu J."/>
            <person name="Zhang W."/>
            <person name="Huang J."/>
            <person name="Liu M."/>
            <person name="Huang J."/>
            <person name="Chang Z."/>
            <person name="Jin M."/>
            <person name="Yi Z."/>
            <person name="Jiang D."/>
        </authorList>
    </citation>
    <scope>NUCLEOTIDE SEQUENCE [LARGE SCALE GENOMIC DNA]</scope>
    <source>
        <strain evidence="2 3">CGMCC 17276</strain>
    </source>
</reference>
<evidence type="ECO:0000313" key="3">
    <source>
        <dbReference type="Proteomes" id="UP000464674"/>
    </source>
</evidence>
<dbReference type="AlphaFoldDB" id="A0A857FR86"/>
<name>A0A857FR86_KOMXY</name>
<evidence type="ECO:0000313" key="2">
    <source>
        <dbReference type="EMBL" id="QHC36029.1"/>
    </source>
</evidence>
<evidence type="ECO:0000256" key="1">
    <source>
        <dbReference type="SAM" id="MobiDB-lite"/>
    </source>
</evidence>